<dbReference type="AlphaFoldDB" id="A0A0U0ZVS6"/>
<name>A0A0U0ZVS6_9MYCO</name>
<organism evidence="4 5">
    <name type="scientific">Mycobacteroides abscessus</name>
    <dbReference type="NCBI Taxonomy" id="36809"/>
    <lineage>
        <taxon>Bacteria</taxon>
        <taxon>Bacillati</taxon>
        <taxon>Actinomycetota</taxon>
        <taxon>Actinomycetes</taxon>
        <taxon>Mycobacteriales</taxon>
        <taxon>Mycobacteriaceae</taxon>
        <taxon>Mycobacteroides</taxon>
    </lineage>
</organism>
<sequence length="410" mass="40132">MPAHPWGASTPEMNAGVLETGSTSATWAAGSAAWMGLATAAMATMGIVAQQMGATLSTMSGVRSATHAAATPPFLAWLAGMAGIAFQRAAVNAVVAESYGLARTTMIPSVQSINNRVREHAAEASNIFGQNTPLIMALNAEYGVYTVDNATIGNTYGEVIAAATLPVPIPPPPPLGSAAQAAADAGQAAQQSAQLVAQAGNGALSQAASQSAAQAGQGAGSSGDMLSSMGQMGQMFQAPMQALQSAGSSLTSPFQSLTQLFSAPMSMFGSASGMGNLLGGGSTGNSFSPTSMAKAGGLPLGTNGLGGGGGVGLGGGGLGAYGGGLSGANKSGASTMARTSVLSGVSTMTQERFAGAPTAGFGGGGIPPSAAARGDQGRRSDSSSAVLTFGPKEDEVVRRGAEGSERDLFN</sequence>
<feature type="compositionally biased region" description="Basic and acidic residues" evidence="2">
    <location>
        <begin position="391"/>
        <end position="410"/>
    </location>
</feature>
<accession>A0A0U0ZVS6</accession>
<dbReference type="EMBL" id="CSWP01000012">
    <property type="protein sequence ID" value="CPV69727.1"/>
    <property type="molecule type" value="Genomic_DNA"/>
</dbReference>
<protein>
    <submittedName>
        <fullName evidence="4">PPE-repeat containing protein</fullName>
    </submittedName>
</protein>
<proteinExistence type="inferred from homology"/>
<evidence type="ECO:0000256" key="2">
    <source>
        <dbReference type="SAM" id="MobiDB-lite"/>
    </source>
</evidence>
<dbReference type="Pfam" id="PF00823">
    <property type="entry name" value="PPE"/>
    <property type="match status" value="1"/>
</dbReference>
<comment type="similarity">
    <text evidence="1">Belongs to the mycobacterial PPE family.</text>
</comment>
<dbReference type="RefSeq" id="WP_049233184.1">
    <property type="nucleotide sequence ID" value="NZ_CP014951.1"/>
</dbReference>
<dbReference type="Gene3D" id="1.20.1260.20">
    <property type="entry name" value="PPE superfamily"/>
    <property type="match status" value="1"/>
</dbReference>
<dbReference type="SUPFAM" id="SSF140459">
    <property type="entry name" value="PE/PPE dimer-like"/>
    <property type="match status" value="1"/>
</dbReference>
<evidence type="ECO:0000259" key="3">
    <source>
        <dbReference type="Pfam" id="PF00823"/>
    </source>
</evidence>
<reference evidence="4 5" key="1">
    <citation type="submission" date="2015-03" db="EMBL/GenBank/DDBJ databases">
        <authorList>
            <person name="Murphy D."/>
        </authorList>
    </citation>
    <scope>NUCLEOTIDE SEQUENCE [LARGE SCALE GENOMIC DNA]</scope>
    <source>
        <strain evidence="4 5">PAP088</strain>
    </source>
</reference>
<gene>
    <name evidence="4" type="ORF">ERS075579_04629</name>
</gene>
<evidence type="ECO:0000313" key="4">
    <source>
        <dbReference type="EMBL" id="CPV69727.1"/>
    </source>
</evidence>
<evidence type="ECO:0000256" key="1">
    <source>
        <dbReference type="ARBA" id="ARBA00010652"/>
    </source>
</evidence>
<evidence type="ECO:0000313" key="5">
    <source>
        <dbReference type="Proteomes" id="UP000045782"/>
    </source>
</evidence>
<feature type="region of interest" description="Disordered" evidence="2">
    <location>
        <begin position="355"/>
        <end position="410"/>
    </location>
</feature>
<dbReference type="InterPro" id="IPR038332">
    <property type="entry name" value="PPE_sf"/>
</dbReference>
<dbReference type="InterPro" id="IPR000030">
    <property type="entry name" value="PPE_dom"/>
</dbReference>
<dbReference type="Proteomes" id="UP000045782">
    <property type="component" value="Unassembled WGS sequence"/>
</dbReference>
<feature type="domain" description="PPE" evidence="3">
    <location>
        <begin position="6"/>
        <end position="164"/>
    </location>
</feature>